<keyword evidence="15" id="KW-1185">Reference proteome</keyword>
<dbReference type="NCBIfam" id="NF012015">
    <property type="entry name" value="PRK15471.1"/>
    <property type="match status" value="1"/>
</dbReference>
<gene>
    <name evidence="14" type="ORF">ACH50_12740</name>
</gene>
<evidence type="ECO:0000256" key="6">
    <source>
        <dbReference type="ARBA" id="ARBA00022985"/>
    </source>
</evidence>
<dbReference type="RefSeq" id="WP_024561409.1">
    <property type="nucleotide sequence ID" value="NZ_LFEJ01000015.1"/>
</dbReference>
<name>A0A0J8VMM6_9ENTR</name>
<accession>A0A0J8VMM6</accession>
<organism evidence="14 15">
    <name type="scientific">Franconibacter pulveris</name>
    <dbReference type="NCBI Taxonomy" id="435910"/>
    <lineage>
        <taxon>Bacteria</taxon>
        <taxon>Pseudomonadati</taxon>
        <taxon>Pseudomonadota</taxon>
        <taxon>Gammaproteobacteria</taxon>
        <taxon>Enterobacterales</taxon>
        <taxon>Enterobacteriaceae</taxon>
        <taxon>Franconibacter</taxon>
    </lineage>
</organism>
<dbReference type="GO" id="GO:0004713">
    <property type="term" value="F:protein tyrosine kinase activity"/>
    <property type="evidence" value="ECO:0007669"/>
    <property type="project" value="TreeGrafter"/>
</dbReference>
<evidence type="ECO:0000313" key="15">
    <source>
        <dbReference type="Proteomes" id="UP000037315"/>
    </source>
</evidence>
<comment type="subcellular location">
    <subcellularLocation>
        <location evidence="1">Cell inner membrane</location>
        <topology evidence="1">Multi-pass membrane protein</topology>
    </subcellularLocation>
</comment>
<evidence type="ECO:0000256" key="9">
    <source>
        <dbReference type="ARBA" id="ARBA00038118"/>
    </source>
</evidence>
<dbReference type="EMBL" id="LFEJ01000015">
    <property type="protein sequence ID" value="KMV34267.1"/>
    <property type="molecule type" value="Genomic_DNA"/>
</dbReference>
<comment type="similarity">
    <text evidence="9">Belongs to the WzzB/Cld/Rol family.</text>
</comment>
<evidence type="ECO:0000256" key="5">
    <source>
        <dbReference type="ARBA" id="ARBA00022692"/>
    </source>
</evidence>
<comment type="pathway">
    <text evidence="2">Bacterial outer membrane biogenesis; lipopolysaccharide biosynthesis.</text>
</comment>
<dbReference type="Pfam" id="PF02706">
    <property type="entry name" value="Wzz"/>
    <property type="match status" value="1"/>
</dbReference>
<feature type="transmembrane region" description="Helical" evidence="12">
    <location>
        <begin position="33"/>
        <end position="52"/>
    </location>
</feature>
<dbReference type="InterPro" id="IPR050445">
    <property type="entry name" value="Bact_polysacc_biosynth/exp"/>
</dbReference>
<comment type="caution">
    <text evidence="14">The sequence shown here is derived from an EMBL/GenBank/DDBJ whole genome shotgun (WGS) entry which is preliminary data.</text>
</comment>
<evidence type="ECO:0000256" key="12">
    <source>
        <dbReference type="SAM" id="Phobius"/>
    </source>
</evidence>
<feature type="transmembrane region" description="Helical" evidence="12">
    <location>
        <begin position="299"/>
        <end position="319"/>
    </location>
</feature>
<keyword evidence="7 12" id="KW-1133">Transmembrane helix</keyword>
<keyword evidence="8 12" id="KW-0472">Membrane</keyword>
<reference evidence="14 15" key="1">
    <citation type="submission" date="2015-06" db="EMBL/GenBank/DDBJ databases">
        <title>Genome sequencing of Cronobacter sp. strain DJ34 isolated from petroleum contaminated sludge of Duliajan Oil Fields, Assam, India.</title>
        <authorList>
            <person name="Pal S."/>
            <person name="Banerjee T.D."/>
            <person name="Roy A."/>
            <person name="Sar P."/>
            <person name="Kazy S.K."/>
        </authorList>
    </citation>
    <scope>NUCLEOTIDE SEQUENCE [LARGE SCALE GENOMIC DNA]</scope>
    <source>
        <strain evidence="14 15">DJ34</strain>
    </source>
</reference>
<evidence type="ECO:0000256" key="7">
    <source>
        <dbReference type="ARBA" id="ARBA00022989"/>
    </source>
</evidence>
<dbReference type="Gene3D" id="3.30.1890.10">
    <property type="entry name" value="FepE-like"/>
    <property type="match status" value="1"/>
</dbReference>
<evidence type="ECO:0000259" key="13">
    <source>
        <dbReference type="Pfam" id="PF02706"/>
    </source>
</evidence>
<evidence type="ECO:0000256" key="11">
    <source>
        <dbReference type="ARBA" id="ARBA00042235"/>
    </source>
</evidence>
<dbReference type="AlphaFoldDB" id="A0A0J8VMM6"/>
<dbReference type="PANTHER" id="PTHR32309">
    <property type="entry name" value="TYROSINE-PROTEIN KINASE"/>
    <property type="match status" value="1"/>
</dbReference>
<keyword evidence="4" id="KW-0997">Cell inner membrane</keyword>
<dbReference type="STRING" id="1121863.GCA_000621185_03096"/>
<evidence type="ECO:0000256" key="8">
    <source>
        <dbReference type="ARBA" id="ARBA00023136"/>
    </source>
</evidence>
<dbReference type="InterPro" id="IPR003856">
    <property type="entry name" value="LPS_length_determ_N"/>
</dbReference>
<keyword evidence="6" id="KW-0448">Lipopolysaccharide biosynthesis</keyword>
<dbReference type="GO" id="GO:0005886">
    <property type="term" value="C:plasma membrane"/>
    <property type="evidence" value="ECO:0007669"/>
    <property type="project" value="UniProtKB-SubCell"/>
</dbReference>
<dbReference type="GO" id="GO:0009103">
    <property type="term" value="P:lipopolysaccharide biosynthetic process"/>
    <property type="evidence" value="ECO:0007669"/>
    <property type="project" value="UniProtKB-KW"/>
</dbReference>
<evidence type="ECO:0000256" key="3">
    <source>
        <dbReference type="ARBA" id="ARBA00022475"/>
    </source>
</evidence>
<evidence type="ECO:0000313" key="14">
    <source>
        <dbReference type="EMBL" id="KMV34267.1"/>
    </source>
</evidence>
<protein>
    <recommendedName>
        <fullName evidence="10">Chain length determinant protein</fullName>
    </recommendedName>
    <alternativeName>
        <fullName evidence="11">Polysaccharide antigen chain regulator</fullName>
    </alternativeName>
</protein>
<dbReference type="Proteomes" id="UP000037315">
    <property type="component" value="Unassembled WGS sequence"/>
</dbReference>
<evidence type="ECO:0000256" key="2">
    <source>
        <dbReference type="ARBA" id="ARBA00004756"/>
    </source>
</evidence>
<dbReference type="SUPFAM" id="SSF160355">
    <property type="entry name" value="Bacterial polysaccharide co-polymerase-like"/>
    <property type="match status" value="1"/>
</dbReference>
<feature type="domain" description="Polysaccharide chain length determinant N-terminal" evidence="13">
    <location>
        <begin position="17"/>
        <end position="79"/>
    </location>
</feature>
<dbReference type="PATRIC" id="fig|1656095.3.peg.2627"/>
<evidence type="ECO:0000256" key="4">
    <source>
        <dbReference type="ARBA" id="ARBA00022519"/>
    </source>
</evidence>
<evidence type="ECO:0000256" key="1">
    <source>
        <dbReference type="ARBA" id="ARBA00004429"/>
    </source>
</evidence>
<evidence type="ECO:0000256" key="10">
    <source>
        <dbReference type="ARBA" id="ARBA00039982"/>
    </source>
</evidence>
<dbReference type="OrthoDB" id="6535795at2"/>
<keyword evidence="5 12" id="KW-0812">Transmembrane</keyword>
<keyword evidence="3" id="KW-1003">Cell membrane</keyword>
<proteinExistence type="inferred from homology"/>
<dbReference type="PANTHER" id="PTHR32309:SF29">
    <property type="entry name" value="CHAIN LENGTH DETERMINANT PROTEIN"/>
    <property type="match status" value="1"/>
</dbReference>
<sequence length="329" mass="36299">MVHTSSTANNRQPDANEQIDLLDLLLQLWRGKLTIAACIVVAILLAVAYLFVAKEKWTSEAIVTLPDSGQIANYNNSMGILYGQNPTNAPTVVDVQERFFGRFNSAISALADELQNQPEKESLKIEQTVKGQQVPLTISYTANGAEQAQKTLDKYIQQINKQVVQELDADLQVNIDSKLEDLKASLATQIKVAQEQKDKRLAVLNQALLVAQQANIKDTLVQQAETLSEDTLFVLGSDALSSIIKNEGTRPLPLSDYYYQTRQSLLAVSALKSKPDSLYSFRYVMKPSLPIYRDSPKRALTLILAVLIGGIIGSGVVLLRHAVRNHRPG</sequence>